<gene>
    <name evidence="2" type="ORF">M0813_09163</name>
</gene>
<dbReference type="SUPFAM" id="SSF54695">
    <property type="entry name" value="POZ domain"/>
    <property type="match status" value="1"/>
</dbReference>
<proteinExistence type="predicted"/>
<protein>
    <submittedName>
        <fullName evidence="2">Pep-cterm sorting domain-containing protein</fullName>
    </submittedName>
</protein>
<dbReference type="InterPro" id="IPR000210">
    <property type="entry name" value="BTB/POZ_dom"/>
</dbReference>
<name>A0ABQ8X8C3_9EUKA</name>
<dbReference type="Proteomes" id="UP001150062">
    <property type="component" value="Unassembled WGS sequence"/>
</dbReference>
<dbReference type="PANTHER" id="PTHR24410:SF23">
    <property type="entry name" value="BTB DOMAIN-CONTAINING PROTEIN-RELATED"/>
    <property type="match status" value="1"/>
</dbReference>
<evidence type="ECO:0000259" key="1">
    <source>
        <dbReference type="PROSITE" id="PS50097"/>
    </source>
</evidence>
<sequence length="630" mass="73314">MNNQELANVEFLVGKKPKKLCAHKLILSCRSKFLKQILYPSGWEHSKFQIVQITLSDISFEAFQVVLNYLYKNEVVLNIEIFYDVFLCAQKFQLQELCSICLRWLQVQINDRNFMSVFKPSYQMKNQDLINILLGYFENNFSNLIQTKNFFNQLDLDMLSILVEKINKLNNITEMKNIIVSRFIEFVSNYFYQRRMKQINTKKIFSKIEDLFKGVTMKISEKNQIKLTKEEIEQLLNQNIIEGECSGSLVSNTKQEKAPLQELILKKNLNQTCDLFQNHKETNNLNLISKTNQRKRKTLPTTPKVLKKKKTLTTKRKKLNLKRKKLILKSKMIRRVKQLEKNTQKKLISKTVNDSICIAPTCPCQDKVQFKKSFVQNYTLLCQNYKKVLLVSTDQTESHLSDVKKSICINDNISHVHELKVNNFTPTYDNLKTYDSIFLFSSINAFHNSKMLGDTLAKYVDNGGGLVMSTYRCLYKKPLKYRGSELKGKIVTKQYLPIKKGVLKEKRSSLGEVLINNHPLMKDIKKFDGGGLSYRIQFKESSFKNIPNINSNNIDNQKNNNTVVVAKWSDGIPLLFYNHSPNGKGKIVYLNFWPISGEVYGYKGKYNYWQSKHDGRKLIANAVHFSTIQE</sequence>
<dbReference type="InterPro" id="IPR029062">
    <property type="entry name" value="Class_I_gatase-like"/>
</dbReference>
<dbReference type="PANTHER" id="PTHR24410">
    <property type="entry name" value="HL07962P-RELATED"/>
    <property type="match status" value="1"/>
</dbReference>
<dbReference type="SUPFAM" id="SSF52317">
    <property type="entry name" value="Class I glutamine amidotransferase-like"/>
    <property type="match status" value="1"/>
</dbReference>
<comment type="caution">
    <text evidence="2">The sequence shown here is derived from an EMBL/GenBank/DDBJ whole genome shotgun (WGS) entry which is preliminary data.</text>
</comment>
<dbReference type="Pfam" id="PF00651">
    <property type="entry name" value="BTB"/>
    <property type="match status" value="1"/>
</dbReference>
<dbReference type="PROSITE" id="PS50097">
    <property type="entry name" value="BTB"/>
    <property type="match status" value="1"/>
</dbReference>
<dbReference type="EMBL" id="JAOAOG010000329">
    <property type="protein sequence ID" value="KAJ6228334.1"/>
    <property type="molecule type" value="Genomic_DNA"/>
</dbReference>
<dbReference type="InterPro" id="IPR011333">
    <property type="entry name" value="SKP1/BTB/POZ_sf"/>
</dbReference>
<keyword evidence="3" id="KW-1185">Reference proteome</keyword>
<dbReference type="InterPro" id="IPR051481">
    <property type="entry name" value="BTB-POZ/Galectin-3-binding"/>
</dbReference>
<dbReference type="Gene3D" id="3.30.710.10">
    <property type="entry name" value="Potassium Channel Kv1.1, Chain A"/>
    <property type="match status" value="1"/>
</dbReference>
<evidence type="ECO:0000313" key="3">
    <source>
        <dbReference type="Proteomes" id="UP001150062"/>
    </source>
</evidence>
<organism evidence="2 3">
    <name type="scientific">Anaeramoeba flamelloides</name>
    <dbReference type="NCBI Taxonomy" id="1746091"/>
    <lineage>
        <taxon>Eukaryota</taxon>
        <taxon>Metamonada</taxon>
        <taxon>Anaeramoebidae</taxon>
        <taxon>Anaeramoeba</taxon>
    </lineage>
</organism>
<feature type="domain" description="BTB" evidence="1">
    <location>
        <begin position="7"/>
        <end position="79"/>
    </location>
</feature>
<evidence type="ECO:0000313" key="2">
    <source>
        <dbReference type="EMBL" id="KAJ6228334.1"/>
    </source>
</evidence>
<reference evidence="2" key="1">
    <citation type="submission" date="2022-08" db="EMBL/GenBank/DDBJ databases">
        <title>Novel sulfate-reducing endosymbionts in the free-living metamonad Anaeramoeba.</title>
        <authorList>
            <person name="Jerlstrom-Hultqvist J."/>
            <person name="Cepicka I."/>
            <person name="Gallot-Lavallee L."/>
            <person name="Salas-Leiva D."/>
            <person name="Curtis B.A."/>
            <person name="Zahonova K."/>
            <person name="Pipaliya S."/>
            <person name="Dacks J."/>
            <person name="Roger A.J."/>
        </authorList>
    </citation>
    <scope>NUCLEOTIDE SEQUENCE</scope>
    <source>
        <strain evidence="2">Schooner1</strain>
    </source>
</reference>
<dbReference type="SMART" id="SM00225">
    <property type="entry name" value="BTB"/>
    <property type="match status" value="1"/>
</dbReference>
<dbReference type="Gene3D" id="3.40.50.880">
    <property type="match status" value="1"/>
</dbReference>
<accession>A0ABQ8X8C3</accession>